<dbReference type="Gene3D" id="1.20.120.450">
    <property type="entry name" value="dinb family like domain"/>
    <property type="match status" value="1"/>
</dbReference>
<dbReference type="InterPro" id="IPR034660">
    <property type="entry name" value="DinB/YfiT-like"/>
</dbReference>
<dbReference type="AlphaFoldDB" id="A0A6N9PY26"/>
<dbReference type="SUPFAM" id="SSF109854">
    <property type="entry name" value="DinB/YfiT-like putative metalloenzymes"/>
    <property type="match status" value="1"/>
</dbReference>
<proteinExistence type="predicted"/>
<dbReference type="OrthoDB" id="119432at2"/>
<dbReference type="Proteomes" id="UP000448943">
    <property type="component" value="Unassembled WGS sequence"/>
</dbReference>
<accession>A0A6N9PY26</accession>
<keyword evidence="3" id="KW-1185">Reference proteome</keyword>
<name>A0A6N9PY26_9BACL</name>
<gene>
    <name evidence="2" type="ORF">ERL59_00845</name>
</gene>
<dbReference type="Pfam" id="PF12867">
    <property type="entry name" value="DinB_2"/>
    <property type="match status" value="1"/>
</dbReference>
<evidence type="ECO:0000313" key="2">
    <source>
        <dbReference type="EMBL" id="NBI27515.1"/>
    </source>
</evidence>
<comment type="caution">
    <text evidence="2">The sequence shown here is derived from an EMBL/GenBank/DDBJ whole genome shotgun (WGS) entry which is preliminary data.</text>
</comment>
<dbReference type="InterPro" id="IPR024775">
    <property type="entry name" value="DinB-like"/>
</dbReference>
<feature type="domain" description="DinB-like" evidence="1">
    <location>
        <begin position="11"/>
        <end position="140"/>
    </location>
</feature>
<protein>
    <submittedName>
        <fullName evidence="2">DinB family protein</fullName>
    </submittedName>
</protein>
<sequence>MNTIDLAVMNLLETRRRSIKLWNALPNEWIDWKPDYKAMSFGEMIRHVWGGSYGYHMILKNNGSLKEELSRPYDQEPIVSVQKEVELSIPYFDDFIDYVKSLSTEELSTRVIDRSDVNYKRYLGDMLLRIAYHDSVHAGQFLQYLRMLGLERPLIWD</sequence>
<reference evidence="2 3" key="1">
    <citation type="submission" date="2019-01" db="EMBL/GenBank/DDBJ databases">
        <title>Chengkuizengella sp. nov., isolated from deep-sea sediment of East Pacific Ocean.</title>
        <authorList>
            <person name="Yang J."/>
            <person name="Lai Q."/>
            <person name="Shao Z."/>
        </authorList>
    </citation>
    <scope>NUCLEOTIDE SEQUENCE [LARGE SCALE GENOMIC DNA]</scope>
    <source>
        <strain evidence="2 3">YPA3-1-1</strain>
    </source>
</reference>
<evidence type="ECO:0000259" key="1">
    <source>
        <dbReference type="Pfam" id="PF12867"/>
    </source>
</evidence>
<evidence type="ECO:0000313" key="3">
    <source>
        <dbReference type="Proteomes" id="UP000448943"/>
    </source>
</evidence>
<dbReference type="EMBL" id="SIJB01000004">
    <property type="protein sequence ID" value="NBI27515.1"/>
    <property type="molecule type" value="Genomic_DNA"/>
</dbReference>
<dbReference type="RefSeq" id="WP_160643544.1">
    <property type="nucleotide sequence ID" value="NZ_SIJB01000004.1"/>
</dbReference>
<organism evidence="2 3">
    <name type="scientific">Chengkuizengella marina</name>
    <dbReference type="NCBI Taxonomy" id="2507566"/>
    <lineage>
        <taxon>Bacteria</taxon>
        <taxon>Bacillati</taxon>
        <taxon>Bacillota</taxon>
        <taxon>Bacilli</taxon>
        <taxon>Bacillales</taxon>
        <taxon>Paenibacillaceae</taxon>
        <taxon>Chengkuizengella</taxon>
    </lineage>
</organism>